<name>A0A7G9R3I2_9MICO</name>
<gene>
    <name evidence="2" type="ORF">H9L10_03615</name>
</gene>
<organism evidence="2 3">
    <name type="scientific">Phycicoccus endophyticus</name>
    <dbReference type="NCBI Taxonomy" id="1690220"/>
    <lineage>
        <taxon>Bacteria</taxon>
        <taxon>Bacillati</taxon>
        <taxon>Actinomycetota</taxon>
        <taxon>Actinomycetes</taxon>
        <taxon>Micrococcales</taxon>
        <taxon>Intrasporangiaceae</taxon>
        <taxon>Phycicoccus</taxon>
    </lineage>
</organism>
<proteinExistence type="predicted"/>
<dbReference type="RefSeq" id="WP_166102361.1">
    <property type="nucleotide sequence ID" value="NZ_BMMY01000002.1"/>
</dbReference>
<evidence type="ECO:0000256" key="1">
    <source>
        <dbReference type="SAM" id="MobiDB-lite"/>
    </source>
</evidence>
<evidence type="ECO:0000313" key="3">
    <source>
        <dbReference type="Proteomes" id="UP000515976"/>
    </source>
</evidence>
<keyword evidence="3" id="KW-1185">Reference proteome</keyword>
<dbReference type="EMBL" id="CP060712">
    <property type="protein sequence ID" value="QNN50157.1"/>
    <property type="molecule type" value="Genomic_DNA"/>
</dbReference>
<accession>A0A7G9R3I2</accession>
<sequence>MKFQVKMTTTREQVRNADLRDQLVSQARSKALSSDVGDAESFNSEPEITITPTPDPVDSGTWYDVLVTWDGIEV</sequence>
<feature type="region of interest" description="Disordered" evidence="1">
    <location>
        <begin position="30"/>
        <end position="56"/>
    </location>
</feature>
<evidence type="ECO:0000313" key="2">
    <source>
        <dbReference type="EMBL" id="QNN50157.1"/>
    </source>
</evidence>
<protein>
    <submittedName>
        <fullName evidence="2">Uncharacterized protein</fullName>
    </submittedName>
</protein>
<reference evidence="2 3" key="1">
    <citation type="submission" date="2020-08" db="EMBL/GenBank/DDBJ databases">
        <title>Genome sequence of Phycicoccus endophyticus JCM 31784T.</title>
        <authorList>
            <person name="Hyun D.-W."/>
            <person name="Bae J.-W."/>
        </authorList>
    </citation>
    <scope>NUCLEOTIDE SEQUENCE [LARGE SCALE GENOMIC DNA]</scope>
    <source>
        <strain evidence="2 3">JCM 31784</strain>
    </source>
</reference>
<dbReference type="KEGG" id="pei:H9L10_03615"/>
<dbReference type="Proteomes" id="UP000515976">
    <property type="component" value="Chromosome"/>
</dbReference>
<dbReference type="AlphaFoldDB" id="A0A7G9R3I2"/>